<evidence type="ECO:0000313" key="1">
    <source>
        <dbReference type="EMBL" id="CUI18095.1"/>
    </source>
</evidence>
<keyword evidence="2" id="KW-1185">Reference proteome</keyword>
<dbReference type="AlphaFoldDB" id="A0A0U5JI35"/>
<dbReference type="RefSeq" id="WP_059062509.1">
    <property type="nucleotide sequence ID" value="NZ_LN879503.1"/>
</dbReference>
<organism evidence="1 2">
    <name type="scientific">Candidatus Protochlamydia naegleriophila</name>
    <dbReference type="NCBI Taxonomy" id="389348"/>
    <lineage>
        <taxon>Bacteria</taxon>
        <taxon>Pseudomonadati</taxon>
        <taxon>Chlamydiota</taxon>
        <taxon>Chlamydiia</taxon>
        <taxon>Parachlamydiales</taxon>
        <taxon>Parachlamydiaceae</taxon>
        <taxon>Candidatus Protochlamydia</taxon>
    </lineage>
</organism>
<dbReference type="Proteomes" id="UP000069902">
    <property type="component" value="Plasmid pPNK"/>
</dbReference>
<proteinExistence type="predicted"/>
<accession>A0A0U5JI35</accession>
<reference evidence="2" key="1">
    <citation type="submission" date="2015-09" db="EMBL/GenBank/DDBJ databases">
        <authorList>
            <person name="Bertelli C."/>
        </authorList>
    </citation>
    <scope>NUCLEOTIDE SEQUENCE [LARGE SCALE GENOMIC DNA]</scope>
    <source>
        <strain evidence="2">KNic</strain>
        <plasmid evidence="2">pPNK</plasmid>
    </source>
</reference>
<geneLocation type="plasmid" evidence="2">
    <name>pPNK</name>
</geneLocation>
<dbReference type="PATRIC" id="fig|389348.3.peg.2804"/>
<sequence length="228" mass="26436">MGLISYLSSGLSTLSTFFFSGSNQAAQRNSTEQKTERTFAEYMREQRTEAISKAKRVSDVLTEAAINHCNRYALAELGYTAMVDPYFGNDEKRWNGLFQALEDNIARSLWEVTDCIEAIGNYYQLKTGTPRDELEPCSEPIEFEDFNEDSTDPIRELIFKVPYRTPYCILIRKHHYSVSDKIKDKIGYQPLIISPEMQKFTFHKVTEVFLRVIEEIRAEKCKEKFGVF</sequence>
<protein>
    <submittedName>
        <fullName evidence="1">Uncharacterized protein</fullName>
    </submittedName>
</protein>
<dbReference type="InParanoid" id="A0A0U5JI35"/>
<dbReference type="EMBL" id="LN879503">
    <property type="protein sequence ID" value="CUI18095.1"/>
    <property type="molecule type" value="Genomic_DNA"/>
</dbReference>
<gene>
    <name evidence="1" type="ORF">PNK_p0041</name>
</gene>
<name>A0A0U5JI35_9BACT</name>
<evidence type="ECO:0000313" key="2">
    <source>
        <dbReference type="Proteomes" id="UP000069902"/>
    </source>
</evidence>
<dbReference type="KEGG" id="pnl:PNK_p0041"/>